<gene>
    <name evidence="17" type="ORF">ONE63_002011</name>
</gene>
<proteinExistence type="inferred from homology"/>
<evidence type="ECO:0000256" key="13">
    <source>
        <dbReference type="ARBA" id="ARBA00030427"/>
    </source>
</evidence>
<keyword evidence="12" id="KW-0131">Cell cycle</keyword>
<evidence type="ECO:0000259" key="16">
    <source>
        <dbReference type="PROSITE" id="PS51203"/>
    </source>
</evidence>
<evidence type="ECO:0000256" key="4">
    <source>
        <dbReference type="ARBA" id="ARBA00017641"/>
    </source>
</evidence>
<feature type="compositionally biased region" description="Basic and acidic residues" evidence="15">
    <location>
        <begin position="128"/>
        <end position="139"/>
    </location>
</feature>
<dbReference type="CDD" id="cd06492">
    <property type="entry name" value="p23_mNUDC_like"/>
    <property type="match status" value="1"/>
</dbReference>
<evidence type="ECO:0000256" key="1">
    <source>
        <dbReference type="ARBA" id="ARBA00004186"/>
    </source>
</evidence>
<dbReference type="Proteomes" id="UP001075354">
    <property type="component" value="Chromosome 11"/>
</dbReference>
<feature type="domain" description="CS" evidence="16">
    <location>
        <begin position="186"/>
        <end position="277"/>
    </location>
</feature>
<evidence type="ECO:0000256" key="9">
    <source>
        <dbReference type="ARBA" id="ARBA00022776"/>
    </source>
</evidence>
<keyword evidence="10" id="KW-0175">Coiled coil</keyword>
<evidence type="ECO:0000256" key="2">
    <source>
        <dbReference type="ARBA" id="ARBA00004214"/>
    </source>
</evidence>
<dbReference type="PROSITE" id="PS51203">
    <property type="entry name" value="CS"/>
    <property type="match status" value="1"/>
</dbReference>
<evidence type="ECO:0000256" key="15">
    <source>
        <dbReference type="SAM" id="MobiDB-lite"/>
    </source>
</evidence>
<accession>A0AAV7XE60</accession>
<dbReference type="PANTHER" id="PTHR12356:SF3">
    <property type="entry name" value="NUCLEAR MIGRATION PROTEIN NUDC"/>
    <property type="match status" value="1"/>
</dbReference>
<evidence type="ECO:0000256" key="14">
    <source>
        <dbReference type="ARBA" id="ARBA00046142"/>
    </source>
</evidence>
<dbReference type="GO" id="GO:0005737">
    <property type="term" value="C:cytoplasm"/>
    <property type="evidence" value="ECO:0007669"/>
    <property type="project" value="TreeGrafter"/>
</dbReference>
<keyword evidence="18" id="KW-1185">Reference proteome</keyword>
<dbReference type="EMBL" id="JAPTSV010000011">
    <property type="protein sequence ID" value="KAJ1522867.1"/>
    <property type="molecule type" value="Genomic_DNA"/>
</dbReference>
<comment type="subcellular location">
    <subcellularLocation>
        <location evidence="1">Cytoplasm</location>
        <location evidence="1">Cytoskeleton</location>
        <location evidence="1">Spindle</location>
    </subcellularLocation>
    <subcellularLocation>
        <location evidence="2">Midbody</location>
    </subcellularLocation>
</comment>
<dbReference type="InterPro" id="IPR032572">
    <property type="entry name" value="NuDC"/>
</dbReference>
<keyword evidence="5" id="KW-0963">Cytoplasm</keyword>
<dbReference type="GO" id="GO:0005819">
    <property type="term" value="C:spindle"/>
    <property type="evidence" value="ECO:0007669"/>
    <property type="project" value="UniProtKB-SubCell"/>
</dbReference>
<keyword evidence="7" id="KW-0132">Cell division</keyword>
<sequence>MPSSDPEKFDSMLLAMAQQHEGGVPDMLDTIFSFLARKTDFFTGGEKGAAEKLILGKFRGHEAEARATEDKKKKEREESEARRKSRQEQLKKKQEEDEKKRQEFFSGQSSSSTAQVPKVVELTDEEAEKLQKELDEKKKSSVAPPSKEKEALEEIVGGEDKKKDEDDEEEDPKEKGKLKPNAGNGCDLPNYRWTQTLSEIELRVPVAAPFAIRSRDVLVNIQKRHLTVGLKGQTPIIDGDLPHEVKLEESTWLLEDNATVIVNMEKVNKMEWWCRLVTTDAEISTRKINPEPSKLSDLDGDTRGLVEKMMYDQRQRELGLPTSDEAKKQDTIRKFMEQHPEMDFSKCKFN</sequence>
<feature type="compositionally biased region" description="Basic and acidic residues" evidence="15">
    <location>
        <begin position="59"/>
        <end position="103"/>
    </location>
</feature>
<dbReference type="Pfam" id="PF16273">
    <property type="entry name" value="NuDC"/>
    <property type="match status" value="1"/>
</dbReference>
<keyword evidence="8" id="KW-0493">Microtubule</keyword>
<dbReference type="InterPro" id="IPR025934">
    <property type="entry name" value="NudC_N_dom"/>
</dbReference>
<evidence type="ECO:0000256" key="3">
    <source>
        <dbReference type="ARBA" id="ARBA00010513"/>
    </source>
</evidence>
<dbReference type="GO" id="GO:0030496">
    <property type="term" value="C:midbody"/>
    <property type="evidence" value="ECO:0007669"/>
    <property type="project" value="UniProtKB-SubCell"/>
</dbReference>
<name>A0AAV7XE60_9NEOP</name>
<evidence type="ECO:0000256" key="12">
    <source>
        <dbReference type="ARBA" id="ARBA00023306"/>
    </source>
</evidence>
<comment type="similarity">
    <text evidence="3">Belongs to the nudC family.</text>
</comment>
<feature type="region of interest" description="Disordered" evidence="15">
    <location>
        <begin position="57"/>
        <end position="184"/>
    </location>
</feature>
<evidence type="ECO:0000256" key="5">
    <source>
        <dbReference type="ARBA" id="ARBA00022490"/>
    </source>
</evidence>
<evidence type="ECO:0000256" key="11">
    <source>
        <dbReference type="ARBA" id="ARBA00023212"/>
    </source>
</evidence>
<evidence type="ECO:0000313" key="18">
    <source>
        <dbReference type="Proteomes" id="UP001075354"/>
    </source>
</evidence>
<reference evidence="17" key="1">
    <citation type="submission" date="2022-12" db="EMBL/GenBank/DDBJ databases">
        <title>Chromosome-level genome assembly of the bean flower thrips Megalurothrips usitatus.</title>
        <authorList>
            <person name="Ma L."/>
            <person name="Liu Q."/>
            <person name="Li H."/>
            <person name="Cai W."/>
        </authorList>
    </citation>
    <scope>NUCLEOTIDE SEQUENCE</scope>
    <source>
        <strain evidence="17">Cailab_2022a</strain>
    </source>
</reference>
<dbReference type="Pfam" id="PF14050">
    <property type="entry name" value="Nudc_N"/>
    <property type="match status" value="1"/>
</dbReference>
<dbReference type="GO" id="GO:0051301">
    <property type="term" value="P:cell division"/>
    <property type="evidence" value="ECO:0007669"/>
    <property type="project" value="UniProtKB-KW"/>
</dbReference>
<dbReference type="InterPro" id="IPR007052">
    <property type="entry name" value="CS_dom"/>
</dbReference>
<dbReference type="GO" id="GO:0005874">
    <property type="term" value="C:microtubule"/>
    <property type="evidence" value="ECO:0007669"/>
    <property type="project" value="UniProtKB-KW"/>
</dbReference>
<dbReference type="InterPro" id="IPR037898">
    <property type="entry name" value="NudC_fam"/>
</dbReference>
<comment type="caution">
    <text evidence="17">The sequence shown here is derived from an EMBL/GenBank/DDBJ whole genome shotgun (WGS) entry which is preliminary data.</text>
</comment>
<organism evidence="17 18">
    <name type="scientific">Megalurothrips usitatus</name>
    <name type="common">bean blossom thrips</name>
    <dbReference type="NCBI Taxonomy" id="439358"/>
    <lineage>
        <taxon>Eukaryota</taxon>
        <taxon>Metazoa</taxon>
        <taxon>Ecdysozoa</taxon>
        <taxon>Arthropoda</taxon>
        <taxon>Hexapoda</taxon>
        <taxon>Insecta</taxon>
        <taxon>Pterygota</taxon>
        <taxon>Neoptera</taxon>
        <taxon>Paraneoptera</taxon>
        <taxon>Thysanoptera</taxon>
        <taxon>Terebrantia</taxon>
        <taxon>Thripoidea</taxon>
        <taxon>Thripidae</taxon>
        <taxon>Megalurothrips</taxon>
    </lineage>
</organism>
<protein>
    <recommendedName>
        <fullName evidence="4">Nuclear migration protein nudC</fullName>
    </recommendedName>
    <alternativeName>
        <fullName evidence="13">Nuclear distribution protein C homolog</fullName>
    </alternativeName>
</protein>
<dbReference type="SUPFAM" id="SSF49764">
    <property type="entry name" value="HSP20-like chaperones"/>
    <property type="match status" value="1"/>
</dbReference>
<dbReference type="AlphaFoldDB" id="A0AAV7XE60"/>
<dbReference type="Gene3D" id="2.60.40.790">
    <property type="match status" value="1"/>
</dbReference>
<evidence type="ECO:0000256" key="10">
    <source>
        <dbReference type="ARBA" id="ARBA00023054"/>
    </source>
</evidence>
<evidence type="ECO:0000256" key="7">
    <source>
        <dbReference type="ARBA" id="ARBA00022618"/>
    </source>
</evidence>
<dbReference type="Pfam" id="PF04969">
    <property type="entry name" value="CS"/>
    <property type="match status" value="1"/>
</dbReference>
<dbReference type="PANTHER" id="PTHR12356">
    <property type="entry name" value="NUCLEAR MOVEMENT PROTEIN NUDC"/>
    <property type="match status" value="1"/>
</dbReference>
<dbReference type="FunFam" id="2.60.40.790:FF:000001">
    <property type="entry name" value="Nuclear migration protein nudC"/>
    <property type="match status" value="1"/>
</dbReference>
<keyword evidence="6" id="KW-0597">Phosphoprotein</keyword>
<evidence type="ECO:0000256" key="6">
    <source>
        <dbReference type="ARBA" id="ARBA00022553"/>
    </source>
</evidence>
<feature type="compositionally biased region" description="Polar residues" evidence="15">
    <location>
        <begin position="105"/>
        <end position="115"/>
    </location>
</feature>
<comment type="function">
    <text evidence="14">Plays a role in neurogenesis and neuronal migration. Necessary for correct formation of mitotic spindles and chromosome separation during mitosis. Necessary for cytokinesis and cell proliferation.</text>
</comment>
<feature type="compositionally biased region" description="Basic and acidic residues" evidence="15">
    <location>
        <begin position="146"/>
        <end position="164"/>
    </location>
</feature>
<evidence type="ECO:0000313" key="17">
    <source>
        <dbReference type="EMBL" id="KAJ1522867.1"/>
    </source>
</evidence>
<keyword evidence="9" id="KW-0498">Mitosis</keyword>
<dbReference type="GO" id="GO:0051082">
    <property type="term" value="F:unfolded protein binding"/>
    <property type="evidence" value="ECO:0007669"/>
    <property type="project" value="TreeGrafter"/>
</dbReference>
<dbReference type="GO" id="GO:0006457">
    <property type="term" value="P:protein folding"/>
    <property type="evidence" value="ECO:0007669"/>
    <property type="project" value="TreeGrafter"/>
</dbReference>
<keyword evidence="11" id="KW-0206">Cytoskeleton</keyword>
<dbReference type="InterPro" id="IPR008978">
    <property type="entry name" value="HSP20-like_chaperone"/>
</dbReference>
<evidence type="ECO:0000256" key="8">
    <source>
        <dbReference type="ARBA" id="ARBA00022701"/>
    </source>
</evidence>